<feature type="compositionally biased region" description="Basic and acidic residues" evidence="2">
    <location>
        <begin position="395"/>
        <end position="409"/>
    </location>
</feature>
<feature type="compositionally biased region" description="Polar residues" evidence="2">
    <location>
        <begin position="489"/>
        <end position="499"/>
    </location>
</feature>
<dbReference type="Pfam" id="PF01576">
    <property type="entry name" value="Myosin_tail_1"/>
    <property type="match status" value="1"/>
</dbReference>
<dbReference type="GO" id="GO:0150105">
    <property type="term" value="P:protein localization to cell-cell junction"/>
    <property type="evidence" value="ECO:0007669"/>
    <property type="project" value="TreeGrafter"/>
</dbReference>
<accession>A0AAW1Z0F5</accession>
<keyword evidence="1" id="KW-0175">Coiled coil</keyword>
<dbReference type="PANTHER" id="PTHR46349:SF2">
    <property type="entry name" value="CINGULIN-LIKE PROTEIN 1"/>
    <property type="match status" value="1"/>
</dbReference>
<feature type="compositionally biased region" description="Basic and acidic residues" evidence="2">
    <location>
        <begin position="438"/>
        <end position="448"/>
    </location>
</feature>
<evidence type="ECO:0000256" key="2">
    <source>
        <dbReference type="SAM" id="MobiDB-lite"/>
    </source>
</evidence>
<keyword evidence="5" id="KW-1185">Reference proteome</keyword>
<dbReference type="Proteomes" id="UP001479290">
    <property type="component" value="Unassembled WGS sequence"/>
</dbReference>
<feature type="region of interest" description="Disordered" evidence="2">
    <location>
        <begin position="476"/>
        <end position="499"/>
    </location>
</feature>
<gene>
    <name evidence="4" type="ORF">ABG768_014818</name>
</gene>
<feature type="non-terminal residue" evidence="4">
    <location>
        <position position="1"/>
    </location>
</feature>
<sequence>ATPSQLMHRNNQPSKRDFVQELTKQLDDCRRRNQFLEAESIELEKERNQIRFEMRGLLVNNEDLLRTNTQMQGEMNRLRERIVELESNNNVMQERFKQMENELKEAREVMVEANTQEYAFNFLQQTLKNKIQDTEEALEKQTQHTQTLSEKLWLTERSLEELELEKENKAKKALELGNSVFRLETELSDALQEANQARAELSLQQKLRADAHLRVEELEESVLEKDQELLRLTQIVSRLQGEVTDKLSDKEQTLEEEIQLRERVQLQCKQAERTENIIELEADLEELQENEQRSASKHKRALDQAEQLQMKLLQEKDLNEQLECEKAILERQVRDLRREMEELQNNRVEVDSVTRAEIKAKELENTLRAEERNKVVLSNTISKLERKIHELTEQMEDEHKISTEQKELMTQRIRSLKRQLNEAEEEASRRDVQHRHTQRELMEEREANSRLQRQLLDHQLTNKRKESRQVLENLKLNFSEDEEEEQAASKPTQKQISQV</sequence>
<dbReference type="InterPro" id="IPR002928">
    <property type="entry name" value="Myosin_tail"/>
</dbReference>
<proteinExistence type="predicted"/>
<dbReference type="AlphaFoldDB" id="A0AAW1Z0F5"/>
<evidence type="ECO:0000256" key="1">
    <source>
        <dbReference type="ARBA" id="ARBA00023054"/>
    </source>
</evidence>
<dbReference type="GO" id="GO:0005923">
    <property type="term" value="C:bicellular tight junction"/>
    <property type="evidence" value="ECO:0007669"/>
    <property type="project" value="TreeGrafter"/>
</dbReference>
<comment type="caution">
    <text evidence="4">The sequence shown here is derived from an EMBL/GenBank/DDBJ whole genome shotgun (WGS) entry which is preliminary data.</text>
</comment>
<dbReference type="EMBL" id="JAWDJR010000021">
    <property type="protein sequence ID" value="KAK9954901.1"/>
    <property type="molecule type" value="Genomic_DNA"/>
</dbReference>
<evidence type="ECO:0000313" key="4">
    <source>
        <dbReference type="EMBL" id="KAK9954901.1"/>
    </source>
</evidence>
<feature type="region of interest" description="Disordered" evidence="2">
    <location>
        <begin position="395"/>
        <end position="449"/>
    </location>
</feature>
<reference evidence="4 5" key="1">
    <citation type="submission" date="2024-05" db="EMBL/GenBank/DDBJ databases">
        <title>A high-quality chromosomal-level genome assembly of Topmouth culter (Culter alburnus).</title>
        <authorList>
            <person name="Zhao H."/>
        </authorList>
    </citation>
    <scope>NUCLEOTIDE SEQUENCE [LARGE SCALE GENOMIC DNA]</scope>
    <source>
        <strain evidence="4">CATC2023</strain>
        <tissue evidence="4">Muscle</tissue>
    </source>
</reference>
<organism evidence="4 5">
    <name type="scientific">Culter alburnus</name>
    <name type="common">Topmouth culter</name>
    <dbReference type="NCBI Taxonomy" id="194366"/>
    <lineage>
        <taxon>Eukaryota</taxon>
        <taxon>Metazoa</taxon>
        <taxon>Chordata</taxon>
        <taxon>Craniata</taxon>
        <taxon>Vertebrata</taxon>
        <taxon>Euteleostomi</taxon>
        <taxon>Actinopterygii</taxon>
        <taxon>Neopterygii</taxon>
        <taxon>Teleostei</taxon>
        <taxon>Ostariophysi</taxon>
        <taxon>Cypriniformes</taxon>
        <taxon>Xenocyprididae</taxon>
        <taxon>Xenocypridinae</taxon>
        <taxon>Culter</taxon>
    </lineage>
</organism>
<name>A0AAW1Z0F5_CULAL</name>
<protein>
    <recommendedName>
        <fullName evidence="3">Myosin tail domain-containing protein</fullName>
    </recommendedName>
</protein>
<dbReference type="PANTHER" id="PTHR46349">
    <property type="entry name" value="CINGULIN-LIKE PROTEIN 1-RELATED"/>
    <property type="match status" value="1"/>
</dbReference>
<feature type="domain" description="Myosin tail" evidence="3">
    <location>
        <begin position="253"/>
        <end position="455"/>
    </location>
</feature>
<evidence type="ECO:0000259" key="3">
    <source>
        <dbReference type="Pfam" id="PF01576"/>
    </source>
</evidence>
<dbReference type="GO" id="GO:0016459">
    <property type="term" value="C:myosin complex"/>
    <property type="evidence" value="ECO:0007669"/>
    <property type="project" value="InterPro"/>
</dbReference>
<evidence type="ECO:0000313" key="5">
    <source>
        <dbReference type="Proteomes" id="UP001479290"/>
    </source>
</evidence>